<accession>A0ABZ3A0Y5</accession>
<keyword evidence="1 4" id="KW-0378">Hydrolase</keyword>
<gene>
    <name evidence="4" type="ORF">AAE021_06225</name>
</gene>
<proteinExistence type="predicted"/>
<dbReference type="EC" id="3.4.-.-" evidence="4"/>
<keyword evidence="2" id="KW-0645">Protease</keyword>
<protein>
    <submittedName>
        <fullName evidence="4">S9 family peptidase</fullName>
        <ecNumber evidence="4">3.4.-.-</ecNumber>
    </submittedName>
</protein>
<dbReference type="RefSeq" id="WP_342024746.1">
    <property type="nucleotide sequence ID" value="NZ_CP151657.1"/>
</dbReference>
<evidence type="ECO:0000313" key="4">
    <source>
        <dbReference type="EMBL" id="WZP17150.1"/>
    </source>
</evidence>
<feature type="domain" description="Peptidase S9 prolyl oligopeptidase catalytic" evidence="3">
    <location>
        <begin position="466"/>
        <end position="668"/>
    </location>
</feature>
<dbReference type="PANTHER" id="PTHR42776:SF27">
    <property type="entry name" value="DIPEPTIDYL PEPTIDASE FAMILY MEMBER 6"/>
    <property type="match status" value="1"/>
</dbReference>
<dbReference type="InterPro" id="IPR001375">
    <property type="entry name" value="Peptidase_S9_cat"/>
</dbReference>
<keyword evidence="5" id="KW-1185">Reference proteome</keyword>
<dbReference type="Pfam" id="PF07676">
    <property type="entry name" value="PD40"/>
    <property type="match status" value="4"/>
</dbReference>
<evidence type="ECO:0000256" key="2">
    <source>
        <dbReference type="ARBA" id="ARBA00022825"/>
    </source>
</evidence>
<dbReference type="GO" id="GO:0016787">
    <property type="term" value="F:hydrolase activity"/>
    <property type="evidence" value="ECO:0007669"/>
    <property type="project" value="UniProtKB-KW"/>
</dbReference>
<evidence type="ECO:0000313" key="5">
    <source>
        <dbReference type="Proteomes" id="UP001448858"/>
    </source>
</evidence>
<evidence type="ECO:0000256" key="1">
    <source>
        <dbReference type="ARBA" id="ARBA00022801"/>
    </source>
</evidence>
<reference evidence="4 5" key="1">
    <citation type="submission" date="2024-04" db="EMBL/GenBank/DDBJ databases">
        <title>Arthrobacter sp. from Plains bison fecal sample.</title>
        <authorList>
            <person name="Ruzzini A."/>
        </authorList>
    </citation>
    <scope>NUCLEOTIDE SEQUENCE [LARGE SCALE GENOMIC DNA]</scope>
    <source>
        <strain evidence="4 5">EINP1</strain>
    </source>
</reference>
<name>A0ABZ3A0Y5_9MICC</name>
<dbReference type="Gene3D" id="3.40.50.1820">
    <property type="entry name" value="alpha/beta hydrolase"/>
    <property type="match status" value="1"/>
</dbReference>
<keyword evidence="2" id="KW-0720">Serine protease</keyword>
<dbReference type="SUPFAM" id="SSF82171">
    <property type="entry name" value="DPP6 N-terminal domain-like"/>
    <property type="match status" value="1"/>
</dbReference>
<dbReference type="Pfam" id="PF00326">
    <property type="entry name" value="Peptidase_S9"/>
    <property type="match status" value="1"/>
</dbReference>
<dbReference type="Gene3D" id="2.120.10.30">
    <property type="entry name" value="TolB, C-terminal domain"/>
    <property type="match status" value="2"/>
</dbReference>
<dbReference type="InterPro" id="IPR011042">
    <property type="entry name" value="6-blade_b-propeller_TolB-like"/>
</dbReference>
<dbReference type="PANTHER" id="PTHR42776">
    <property type="entry name" value="SERINE PEPTIDASE S9 FAMILY MEMBER"/>
    <property type="match status" value="1"/>
</dbReference>
<sequence length="678" mass="71967">MKPSDLNLLQSVSAPTIHPDGTRAVLSVTRPDFSADAYVGQLWSVPLEGGGAPRRLTRGFADTQPRFSSDGALLGFLRAQQGGKPQLHVVSAAGGEPVQLTDSALGVSWFGFSPDSTRVVFSSRVPQHGRYGTVDGVGPGAEDPRLISTYKYRANGAGYTGDKRSQVFVLDVPALDAEPWIAPVGRAKEDADKTAADGGDGRFPQARQLTSADADASAPVFSADGQQILFTSALHQGADEDLVSDVYALDLAGGEPRRLTNTSGTALLGASHPTPSTDGRWLYFLGQDLSGSGTDFVARNTSLYVLPADLDGPARRLTDPEDTDLAEGGVVPAGGSAVLVFNRTRGSVHLLRIDADGGRETLVGTGQVVHGAAAVDGAVVVSYSDGATMGDAALVEAGGLLQLTDFSAPLRSETRVAEGGEETFASRDGYPVHGWVFLPEGPGPHPVLLNIHGGPFAQFDCAYFDEAQAYAAAGYAVVQCNPRGSAGYGQEHGRVIKEAMGTKDLDDVLAFLEGALKSHPELDAGRLGVMGGSYGGYLTAWTTANDHRFTAAIVERGFLDPLSFVGSADIGWFFSQGYTGEDPEKVLAQSPMARVGDVRTPTLVIHSEEDLRCPVEQAQRYYTALKHNGVSTQLLLFPGENHELSRAGTPWHRRQRFEHILRWWAQWLPTAVNQAAEA</sequence>
<dbReference type="EMBL" id="CP151657">
    <property type="protein sequence ID" value="WZP17150.1"/>
    <property type="molecule type" value="Genomic_DNA"/>
</dbReference>
<dbReference type="Proteomes" id="UP001448858">
    <property type="component" value="Chromosome"/>
</dbReference>
<dbReference type="SUPFAM" id="SSF53474">
    <property type="entry name" value="alpha/beta-Hydrolases"/>
    <property type="match status" value="1"/>
</dbReference>
<evidence type="ECO:0000259" key="3">
    <source>
        <dbReference type="Pfam" id="PF00326"/>
    </source>
</evidence>
<dbReference type="InterPro" id="IPR029058">
    <property type="entry name" value="AB_hydrolase_fold"/>
</dbReference>
<organism evidence="4 5">
    <name type="scientific">Arthrobacter citreus</name>
    <dbReference type="NCBI Taxonomy" id="1670"/>
    <lineage>
        <taxon>Bacteria</taxon>
        <taxon>Bacillati</taxon>
        <taxon>Actinomycetota</taxon>
        <taxon>Actinomycetes</taxon>
        <taxon>Micrococcales</taxon>
        <taxon>Micrococcaceae</taxon>
        <taxon>Arthrobacter</taxon>
    </lineage>
</organism>
<dbReference type="InterPro" id="IPR011659">
    <property type="entry name" value="WD40"/>
</dbReference>